<evidence type="ECO:0000313" key="8">
    <source>
        <dbReference type="Proteomes" id="UP001559623"/>
    </source>
</evidence>
<dbReference type="CDD" id="cd06583">
    <property type="entry name" value="PGRP"/>
    <property type="match status" value="1"/>
</dbReference>
<keyword evidence="4" id="KW-0961">Cell wall biogenesis/degradation</keyword>
<accession>A0ABV3X428</accession>
<keyword evidence="8" id="KW-1185">Reference proteome</keyword>
<keyword evidence="5" id="KW-0732">Signal</keyword>
<dbReference type="InterPro" id="IPR051206">
    <property type="entry name" value="NAMLAA_amidase_2"/>
</dbReference>
<dbReference type="Gene3D" id="3.40.80.10">
    <property type="entry name" value="Peptidoglycan recognition protein-like"/>
    <property type="match status" value="1"/>
</dbReference>
<comment type="caution">
    <text evidence="7">The sequence shown here is derived from an EMBL/GenBank/DDBJ whole genome shotgun (WGS) entry which is preliminary data.</text>
</comment>
<proteinExistence type="predicted"/>
<evidence type="ECO:0000313" key="7">
    <source>
        <dbReference type="EMBL" id="MEX5284951.1"/>
    </source>
</evidence>
<dbReference type="EMBL" id="JARVLH010000002">
    <property type="protein sequence ID" value="MEX5284951.1"/>
    <property type="molecule type" value="Genomic_DNA"/>
</dbReference>
<dbReference type="Pfam" id="PF01510">
    <property type="entry name" value="Amidase_2"/>
    <property type="match status" value="1"/>
</dbReference>
<evidence type="ECO:0000256" key="4">
    <source>
        <dbReference type="ARBA" id="ARBA00023316"/>
    </source>
</evidence>
<comment type="catalytic activity">
    <reaction evidence="1">
        <text>Hydrolyzes the link between N-acetylmuramoyl residues and L-amino acid residues in certain cell-wall glycopeptides.</text>
        <dbReference type="EC" id="3.5.1.28"/>
    </reaction>
</comment>
<feature type="signal peptide" evidence="5">
    <location>
        <begin position="1"/>
        <end position="26"/>
    </location>
</feature>
<gene>
    <name evidence="7" type="ORF">QCO44_04730</name>
</gene>
<sequence length="239" mass="25878">MACKIKKILGALFFAAIFLVGSRLPAATDGQAAPDAAAPCTPAAEAAEAPVIVDKPVVYSEEREALARAYAALHYGMDIAEITPQAVVVHWTASSTWESAYAHFYEAAASDGTLNYASQFLVDRDGTIFRLLPETAMGRHIIGYNWCAVGIENVGGVGGEEDLTAEQLAANAALIRYLREKYPTIRYVFGHYQQDAARASGLYIEHVAGYRSLKSDPGPAFMRGLREALEPEGLIFYPE</sequence>
<dbReference type="InterPro" id="IPR036505">
    <property type="entry name" value="Amidase/PGRP_sf"/>
</dbReference>
<evidence type="ECO:0000256" key="5">
    <source>
        <dbReference type="SAM" id="SignalP"/>
    </source>
</evidence>
<dbReference type="SMART" id="SM00644">
    <property type="entry name" value="Ami_2"/>
    <property type="match status" value="1"/>
</dbReference>
<feature type="domain" description="N-acetylmuramoyl-L-alanine amidase" evidence="6">
    <location>
        <begin position="72"/>
        <end position="210"/>
    </location>
</feature>
<dbReference type="EC" id="3.5.1.28" evidence="2"/>
<organism evidence="7 8">
    <name type="scientific">Selenomonas sputigena</name>
    <dbReference type="NCBI Taxonomy" id="69823"/>
    <lineage>
        <taxon>Bacteria</taxon>
        <taxon>Bacillati</taxon>
        <taxon>Bacillota</taxon>
        <taxon>Negativicutes</taxon>
        <taxon>Selenomonadales</taxon>
        <taxon>Selenomonadaceae</taxon>
        <taxon>Selenomonas</taxon>
    </lineage>
</organism>
<dbReference type="SUPFAM" id="SSF55846">
    <property type="entry name" value="N-acetylmuramoyl-L-alanine amidase-like"/>
    <property type="match status" value="1"/>
</dbReference>
<name>A0ABV3X428_9FIRM</name>
<dbReference type="RefSeq" id="WP_368846665.1">
    <property type="nucleotide sequence ID" value="NZ_CP194411.1"/>
</dbReference>
<reference evidence="7 8" key="1">
    <citation type="submission" date="2023-04" db="EMBL/GenBank/DDBJ databases">
        <title>Genome Sequence of Selenomonas sputigena ATCC 33150.</title>
        <authorList>
            <person name="Miller D.P."/>
            <person name="Anvari S."/>
            <person name="Polson S.W."/>
            <person name="Macdonald M."/>
            <person name="Mcdowell J.V."/>
        </authorList>
    </citation>
    <scope>NUCLEOTIDE SEQUENCE [LARGE SCALE GENOMIC DNA]</scope>
    <source>
        <strain evidence="7 8">ATCC 33150</strain>
    </source>
</reference>
<dbReference type="InterPro" id="IPR002502">
    <property type="entry name" value="Amidase_domain"/>
</dbReference>
<dbReference type="Proteomes" id="UP001559623">
    <property type="component" value="Unassembled WGS sequence"/>
</dbReference>
<dbReference type="PANTHER" id="PTHR30417">
    <property type="entry name" value="N-ACETYLMURAMOYL-L-ALANINE AMIDASE AMID"/>
    <property type="match status" value="1"/>
</dbReference>
<keyword evidence="3" id="KW-0378">Hydrolase</keyword>
<evidence type="ECO:0000256" key="2">
    <source>
        <dbReference type="ARBA" id="ARBA00011901"/>
    </source>
</evidence>
<evidence type="ECO:0000259" key="6">
    <source>
        <dbReference type="SMART" id="SM00644"/>
    </source>
</evidence>
<feature type="chain" id="PRO_5046278613" description="N-acetylmuramoyl-L-alanine amidase" evidence="5">
    <location>
        <begin position="27"/>
        <end position="239"/>
    </location>
</feature>
<dbReference type="PANTHER" id="PTHR30417:SF1">
    <property type="entry name" value="N-ACETYLMURAMOYL-L-ALANINE AMIDASE AMID"/>
    <property type="match status" value="1"/>
</dbReference>
<protein>
    <recommendedName>
        <fullName evidence="2">N-acetylmuramoyl-L-alanine amidase</fullName>
        <ecNumber evidence="2">3.5.1.28</ecNumber>
    </recommendedName>
</protein>
<evidence type="ECO:0000256" key="1">
    <source>
        <dbReference type="ARBA" id="ARBA00001561"/>
    </source>
</evidence>
<evidence type="ECO:0000256" key="3">
    <source>
        <dbReference type="ARBA" id="ARBA00022801"/>
    </source>
</evidence>